<evidence type="ECO:0000313" key="7">
    <source>
        <dbReference type="EMBL" id="SFV33697.1"/>
    </source>
</evidence>
<reference evidence="8" key="1">
    <citation type="submission" date="2016-10" db="EMBL/GenBank/DDBJ databases">
        <authorList>
            <person name="Varghese N."/>
            <person name="Submissions S."/>
        </authorList>
    </citation>
    <scope>NUCLEOTIDE SEQUENCE [LARGE SCALE GENOMIC DNA]</scope>
    <source>
        <strain evidence="8">DSM 1565</strain>
    </source>
</reference>
<gene>
    <name evidence="7" type="ORF">SAMN04488557_2080</name>
</gene>
<dbReference type="SUPFAM" id="SSF46689">
    <property type="entry name" value="Homeodomain-like"/>
    <property type="match status" value="1"/>
</dbReference>
<dbReference type="RefSeq" id="WP_092867615.1">
    <property type="nucleotide sequence ID" value="NZ_FPCH01000002.1"/>
</dbReference>
<dbReference type="InterPro" id="IPR001347">
    <property type="entry name" value="SIS_dom"/>
</dbReference>
<accession>A0A1I7NG94</accession>
<sequence>MDQSFIRPEGATAVLDLLAKSLGGLTPELRKAATHVLEHSNLISVSSIREMAEQANVKPNTLVRMARAIGFEGYEDFRKPFREKVIKGQEDFPDRVRWLQSLAQDGKLAGLYSEIATASIANIERQFSGTTSVAIKAAADDIVHAPTTYVLGTGMANSIAAYFAFIASVAIGKVTAIPRDGLLPADGLARAATSDVLLAMAFKPYQHEVIDAVELAVSRGITVIGISDSPASPILAGAGHRFVVPMITTQFFASSVALMSLLETIIAFVIAAASPEAVKTIDMLQHRHELHRSWSDGER</sequence>
<proteinExistence type="predicted"/>
<dbReference type="GO" id="GO:0003677">
    <property type="term" value="F:DNA binding"/>
    <property type="evidence" value="ECO:0007669"/>
    <property type="project" value="UniProtKB-KW"/>
</dbReference>
<keyword evidence="4" id="KW-1133">Transmembrane helix</keyword>
<dbReference type="EMBL" id="FPCH01000002">
    <property type="protein sequence ID" value="SFV33697.1"/>
    <property type="molecule type" value="Genomic_DNA"/>
</dbReference>
<dbReference type="InterPro" id="IPR035472">
    <property type="entry name" value="RpiR-like_SIS"/>
</dbReference>
<dbReference type="Proteomes" id="UP000199423">
    <property type="component" value="Unassembled WGS sequence"/>
</dbReference>
<dbReference type="PANTHER" id="PTHR30514">
    <property type="entry name" value="GLUCOKINASE"/>
    <property type="match status" value="1"/>
</dbReference>
<dbReference type="SUPFAM" id="SSF53697">
    <property type="entry name" value="SIS domain"/>
    <property type="match status" value="1"/>
</dbReference>
<organism evidence="7 8">
    <name type="scientific">Hyphomicrobium facile</name>
    <dbReference type="NCBI Taxonomy" id="51670"/>
    <lineage>
        <taxon>Bacteria</taxon>
        <taxon>Pseudomonadati</taxon>
        <taxon>Pseudomonadota</taxon>
        <taxon>Alphaproteobacteria</taxon>
        <taxon>Hyphomicrobiales</taxon>
        <taxon>Hyphomicrobiaceae</taxon>
        <taxon>Hyphomicrobium</taxon>
    </lineage>
</organism>
<name>A0A1I7NG94_9HYPH</name>
<dbReference type="GO" id="GO:0003700">
    <property type="term" value="F:DNA-binding transcription factor activity"/>
    <property type="evidence" value="ECO:0007669"/>
    <property type="project" value="InterPro"/>
</dbReference>
<dbReference type="InterPro" id="IPR036388">
    <property type="entry name" value="WH-like_DNA-bd_sf"/>
</dbReference>
<dbReference type="Gene3D" id="3.40.50.10490">
    <property type="entry name" value="Glucose-6-phosphate isomerase like protein, domain 1"/>
    <property type="match status" value="1"/>
</dbReference>
<protein>
    <submittedName>
        <fullName evidence="7">DNA-binding transcriptional regulator, MurR/RpiR family, contains HTH and SIS domains</fullName>
    </submittedName>
</protein>
<dbReference type="InterPro" id="IPR046348">
    <property type="entry name" value="SIS_dom_sf"/>
</dbReference>
<dbReference type="AlphaFoldDB" id="A0A1I7NG94"/>
<keyword evidence="1" id="KW-0805">Transcription regulation</keyword>
<keyword evidence="3" id="KW-0804">Transcription</keyword>
<evidence type="ECO:0000259" key="6">
    <source>
        <dbReference type="PROSITE" id="PS51464"/>
    </source>
</evidence>
<feature type="domain" description="HTH rpiR-type" evidence="5">
    <location>
        <begin position="12"/>
        <end position="88"/>
    </location>
</feature>
<feature type="transmembrane region" description="Helical" evidence="4">
    <location>
        <begin position="251"/>
        <end position="273"/>
    </location>
</feature>
<evidence type="ECO:0000313" key="8">
    <source>
        <dbReference type="Proteomes" id="UP000199423"/>
    </source>
</evidence>
<dbReference type="STRING" id="51670.SAMN04488557_2080"/>
<dbReference type="PROSITE" id="PS51464">
    <property type="entry name" value="SIS"/>
    <property type="match status" value="1"/>
</dbReference>
<dbReference type="OrthoDB" id="9814005at2"/>
<dbReference type="PROSITE" id="PS51071">
    <property type="entry name" value="HTH_RPIR"/>
    <property type="match status" value="1"/>
</dbReference>
<keyword evidence="4" id="KW-0812">Transmembrane</keyword>
<dbReference type="InterPro" id="IPR009057">
    <property type="entry name" value="Homeodomain-like_sf"/>
</dbReference>
<keyword evidence="4" id="KW-0472">Membrane</keyword>
<dbReference type="Pfam" id="PF01418">
    <property type="entry name" value="HTH_6"/>
    <property type="match status" value="1"/>
</dbReference>
<dbReference type="InterPro" id="IPR047640">
    <property type="entry name" value="RpiR-like"/>
</dbReference>
<evidence type="ECO:0000256" key="2">
    <source>
        <dbReference type="ARBA" id="ARBA00023125"/>
    </source>
</evidence>
<evidence type="ECO:0000256" key="1">
    <source>
        <dbReference type="ARBA" id="ARBA00023015"/>
    </source>
</evidence>
<dbReference type="GO" id="GO:0097367">
    <property type="term" value="F:carbohydrate derivative binding"/>
    <property type="evidence" value="ECO:0007669"/>
    <property type="project" value="InterPro"/>
</dbReference>
<dbReference type="InterPro" id="IPR000281">
    <property type="entry name" value="HTH_RpiR"/>
</dbReference>
<evidence type="ECO:0000259" key="5">
    <source>
        <dbReference type="PROSITE" id="PS51071"/>
    </source>
</evidence>
<evidence type="ECO:0000256" key="3">
    <source>
        <dbReference type="ARBA" id="ARBA00023163"/>
    </source>
</evidence>
<feature type="domain" description="SIS" evidence="6">
    <location>
        <begin position="138"/>
        <end position="275"/>
    </location>
</feature>
<dbReference type="GO" id="GO:1901135">
    <property type="term" value="P:carbohydrate derivative metabolic process"/>
    <property type="evidence" value="ECO:0007669"/>
    <property type="project" value="InterPro"/>
</dbReference>
<keyword evidence="8" id="KW-1185">Reference proteome</keyword>
<dbReference type="Pfam" id="PF01380">
    <property type="entry name" value="SIS"/>
    <property type="match status" value="1"/>
</dbReference>
<keyword evidence="2 7" id="KW-0238">DNA-binding</keyword>
<evidence type="ECO:0000256" key="4">
    <source>
        <dbReference type="SAM" id="Phobius"/>
    </source>
</evidence>
<dbReference type="Gene3D" id="1.10.10.10">
    <property type="entry name" value="Winged helix-like DNA-binding domain superfamily/Winged helix DNA-binding domain"/>
    <property type="match status" value="1"/>
</dbReference>
<dbReference type="PANTHER" id="PTHR30514:SF18">
    <property type="entry name" value="RPIR-FAMILY TRANSCRIPTIONAL REGULATOR"/>
    <property type="match status" value="1"/>
</dbReference>
<dbReference type="CDD" id="cd05013">
    <property type="entry name" value="SIS_RpiR"/>
    <property type="match status" value="1"/>
</dbReference>